<reference evidence="1 2" key="3">
    <citation type="journal article" date="2022" name="Microbiol. Spectr.">
        <title>Folding features and dynamics of 3D genome architecture in plant fungal pathogens.</title>
        <authorList>
            <person name="Xia C."/>
        </authorList>
    </citation>
    <scope>NUCLEOTIDE SEQUENCE [LARGE SCALE GENOMIC DNA]</scope>
    <source>
        <strain evidence="1 2">93-210</strain>
    </source>
</reference>
<reference evidence="2" key="2">
    <citation type="journal article" date="2018" name="Mol. Plant Microbe Interact.">
        <title>Genome sequence resources for the wheat stripe rust pathogen (Puccinia striiformis f. sp. tritici) and the barley stripe rust pathogen (Puccinia striiformis f. sp. hordei).</title>
        <authorList>
            <person name="Xia C."/>
            <person name="Wang M."/>
            <person name="Yin C."/>
            <person name="Cornejo O.E."/>
            <person name="Hulbert S.H."/>
            <person name="Chen X."/>
        </authorList>
    </citation>
    <scope>NUCLEOTIDE SEQUENCE [LARGE SCALE GENOMIC DNA]</scope>
    <source>
        <strain evidence="2">93-210</strain>
    </source>
</reference>
<evidence type="ECO:0000313" key="2">
    <source>
        <dbReference type="Proteomes" id="UP001060170"/>
    </source>
</evidence>
<reference evidence="2" key="1">
    <citation type="journal article" date="2018" name="BMC Genomics">
        <title>Genomic insights into host adaptation between the wheat stripe rust pathogen (Puccinia striiformis f. sp. tritici) and the barley stripe rust pathogen (Puccinia striiformis f. sp. hordei).</title>
        <authorList>
            <person name="Xia C."/>
            <person name="Wang M."/>
            <person name="Yin C."/>
            <person name="Cornejo O.E."/>
            <person name="Hulbert S.H."/>
            <person name="Chen X."/>
        </authorList>
    </citation>
    <scope>NUCLEOTIDE SEQUENCE [LARGE SCALE GENOMIC DNA]</scope>
    <source>
        <strain evidence="2">93-210</strain>
    </source>
</reference>
<keyword evidence="2" id="KW-1185">Reference proteome</keyword>
<accession>A0ACC0E663</accession>
<dbReference type="EMBL" id="CM045874">
    <property type="protein sequence ID" value="KAI7945137.1"/>
    <property type="molecule type" value="Genomic_DNA"/>
</dbReference>
<protein>
    <submittedName>
        <fullName evidence="1">Uncharacterized protein</fullName>
    </submittedName>
</protein>
<sequence length="160" mass="18270">MSNLFKGLVNILSKELATWSHFPCSRRQNLRVSIFQALLIKARFFDFPLPDLHQRFKRACRSKAYRKILFQESQKDLYLNTQAKKFNLQTIVDHPRISLLEMPDNSAPLKLHGTLAVPPSVAQGQILPPTASVNNGAVDEEYSERLQRLVSELDLVLNPT</sequence>
<gene>
    <name evidence="1" type="ORF">MJO28_010832</name>
</gene>
<dbReference type="Proteomes" id="UP001060170">
    <property type="component" value="Chromosome 10"/>
</dbReference>
<organism evidence="1 2">
    <name type="scientific">Puccinia striiformis f. sp. tritici</name>
    <dbReference type="NCBI Taxonomy" id="168172"/>
    <lineage>
        <taxon>Eukaryota</taxon>
        <taxon>Fungi</taxon>
        <taxon>Dikarya</taxon>
        <taxon>Basidiomycota</taxon>
        <taxon>Pucciniomycotina</taxon>
        <taxon>Pucciniomycetes</taxon>
        <taxon>Pucciniales</taxon>
        <taxon>Pucciniaceae</taxon>
        <taxon>Puccinia</taxon>
    </lineage>
</organism>
<name>A0ACC0E663_9BASI</name>
<proteinExistence type="predicted"/>
<comment type="caution">
    <text evidence="1">The sequence shown here is derived from an EMBL/GenBank/DDBJ whole genome shotgun (WGS) entry which is preliminary data.</text>
</comment>
<evidence type="ECO:0000313" key="1">
    <source>
        <dbReference type="EMBL" id="KAI7945137.1"/>
    </source>
</evidence>